<dbReference type="PROSITE" id="PS00041">
    <property type="entry name" value="HTH_ARAC_FAMILY_1"/>
    <property type="match status" value="1"/>
</dbReference>
<dbReference type="GO" id="GO:0003700">
    <property type="term" value="F:DNA-binding transcription factor activity"/>
    <property type="evidence" value="ECO:0007669"/>
    <property type="project" value="InterPro"/>
</dbReference>
<dbReference type="InterPro" id="IPR009057">
    <property type="entry name" value="Homeodomain-like_sf"/>
</dbReference>
<feature type="transmembrane region" description="Helical" evidence="4">
    <location>
        <begin position="72"/>
        <end position="92"/>
    </location>
</feature>
<evidence type="ECO:0000313" key="7">
    <source>
        <dbReference type="Proteomes" id="UP000282184"/>
    </source>
</evidence>
<gene>
    <name evidence="6" type="ORF">EJV47_03780</name>
</gene>
<dbReference type="AlphaFoldDB" id="A0A431U681"/>
<evidence type="ECO:0000256" key="1">
    <source>
        <dbReference type="ARBA" id="ARBA00023015"/>
    </source>
</evidence>
<keyword evidence="2" id="KW-0238">DNA-binding</keyword>
<evidence type="ECO:0000259" key="5">
    <source>
        <dbReference type="PROSITE" id="PS01124"/>
    </source>
</evidence>
<dbReference type="EMBL" id="RXOF01000002">
    <property type="protein sequence ID" value="RTQ52155.1"/>
    <property type="molecule type" value="Genomic_DNA"/>
</dbReference>
<protein>
    <submittedName>
        <fullName evidence="6">AraC family transcriptional regulator</fullName>
    </submittedName>
</protein>
<feature type="transmembrane region" description="Helical" evidence="4">
    <location>
        <begin position="236"/>
        <end position="256"/>
    </location>
</feature>
<keyword evidence="4" id="KW-0472">Membrane</keyword>
<keyword evidence="1" id="KW-0805">Transcription regulation</keyword>
<organism evidence="6 7">
    <name type="scientific">Hymenobacter gummosus</name>
    <dbReference type="NCBI Taxonomy" id="1776032"/>
    <lineage>
        <taxon>Bacteria</taxon>
        <taxon>Pseudomonadati</taxon>
        <taxon>Bacteroidota</taxon>
        <taxon>Cytophagia</taxon>
        <taxon>Cytophagales</taxon>
        <taxon>Hymenobacteraceae</taxon>
        <taxon>Hymenobacter</taxon>
    </lineage>
</organism>
<evidence type="ECO:0000256" key="2">
    <source>
        <dbReference type="ARBA" id="ARBA00023125"/>
    </source>
</evidence>
<dbReference type="PROSITE" id="PS01124">
    <property type="entry name" value="HTH_ARAC_FAMILY_2"/>
    <property type="match status" value="1"/>
</dbReference>
<dbReference type="PANTHER" id="PTHR43280:SF29">
    <property type="entry name" value="ARAC-FAMILY TRANSCRIPTIONAL REGULATOR"/>
    <property type="match status" value="1"/>
</dbReference>
<keyword evidence="4" id="KW-0812">Transmembrane</keyword>
<dbReference type="OrthoDB" id="5492415at2"/>
<feature type="transmembrane region" description="Helical" evidence="4">
    <location>
        <begin position="202"/>
        <end position="224"/>
    </location>
</feature>
<feature type="transmembrane region" description="Helical" evidence="4">
    <location>
        <begin position="113"/>
        <end position="131"/>
    </location>
</feature>
<feature type="transmembrane region" description="Helical" evidence="4">
    <location>
        <begin position="40"/>
        <end position="60"/>
    </location>
</feature>
<keyword evidence="7" id="KW-1185">Reference proteome</keyword>
<dbReference type="Pfam" id="PF12833">
    <property type="entry name" value="HTH_18"/>
    <property type="match status" value="1"/>
</dbReference>
<sequence length="449" mass="50535">MPFTFSVYSSLLLPFFVQGVVVSAVLLLRRRQHGTPADGWLALLLLLSTSRLAQWMLGFAGWYDSHDAYSSFMFYFPFSNWLAVGPALYFYFRSLTNQEFRFRPRDGWHFAPALLYLAWRLGMWVYDIGYLHEVLNRPLPGHFGTKGVLATWLDGVPLGYLPEDLGYLLTVVYALLTLREYRAYRRYLNDNFSDTERLRFGWLRNVLLAIPAGLVVTLAFELFNSAVSELDYYQSWYDYFFTGLLIYYLSIAGLLANHRLTAPLHFQPAAPEPVSVPAPPPTAPTDTDAVPVIPAPEPQLTAVAQTAVVTVPTGVAAAVAAGADDPELTRWTARLRRHMQEQQPYLAPELTLGELAAQLRTNTSWLSRVINAGCGQNFNDFVNEYRVHEAEQKLGDPKFVHYTLLAVALESGFNSKSTFNRVFKKLTGETPSEAAQRLKPQSGASRIIS</sequence>
<feature type="transmembrane region" description="Helical" evidence="4">
    <location>
        <begin position="6"/>
        <end position="28"/>
    </location>
</feature>
<dbReference type="RefSeq" id="WP_126691812.1">
    <property type="nucleotide sequence ID" value="NZ_RXOF01000002.1"/>
</dbReference>
<dbReference type="SUPFAM" id="SSF46689">
    <property type="entry name" value="Homeodomain-like"/>
    <property type="match status" value="1"/>
</dbReference>
<dbReference type="InterPro" id="IPR018062">
    <property type="entry name" value="HTH_AraC-typ_CS"/>
</dbReference>
<keyword evidence="4" id="KW-1133">Transmembrane helix</keyword>
<reference evidence="6 7" key="1">
    <citation type="submission" date="2018-12" db="EMBL/GenBank/DDBJ databases">
        <title>Hymenobacter gummosus sp. nov., isolated from a spring.</title>
        <authorList>
            <person name="Nie L."/>
        </authorList>
    </citation>
    <scope>NUCLEOTIDE SEQUENCE [LARGE SCALE GENOMIC DNA]</scope>
    <source>
        <strain evidence="6 7">KCTC 52166</strain>
    </source>
</reference>
<keyword evidence="3" id="KW-0804">Transcription</keyword>
<name>A0A431U681_9BACT</name>
<dbReference type="InterPro" id="IPR018060">
    <property type="entry name" value="HTH_AraC"/>
</dbReference>
<evidence type="ECO:0000313" key="6">
    <source>
        <dbReference type="EMBL" id="RTQ52155.1"/>
    </source>
</evidence>
<proteinExistence type="predicted"/>
<evidence type="ECO:0000256" key="4">
    <source>
        <dbReference type="SAM" id="Phobius"/>
    </source>
</evidence>
<dbReference type="Proteomes" id="UP000282184">
    <property type="component" value="Unassembled WGS sequence"/>
</dbReference>
<feature type="transmembrane region" description="Helical" evidence="4">
    <location>
        <begin position="165"/>
        <end position="181"/>
    </location>
</feature>
<dbReference type="PANTHER" id="PTHR43280">
    <property type="entry name" value="ARAC-FAMILY TRANSCRIPTIONAL REGULATOR"/>
    <property type="match status" value="1"/>
</dbReference>
<dbReference type="SMART" id="SM00342">
    <property type="entry name" value="HTH_ARAC"/>
    <property type="match status" value="1"/>
</dbReference>
<feature type="domain" description="HTH araC/xylS-type" evidence="5">
    <location>
        <begin position="329"/>
        <end position="437"/>
    </location>
</feature>
<dbReference type="GO" id="GO:0043565">
    <property type="term" value="F:sequence-specific DNA binding"/>
    <property type="evidence" value="ECO:0007669"/>
    <property type="project" value="InterPro"/>
</dbReference>
<dbReference type="Gene3D" id="1.10.10.60">
    <property type="entry name" value="Homeodomain-like"/>
    <property type="match status" value="2"/>
</dbReference>
<comment type="caution">
    <text evidence="6">The sequence shown here is derived from an EMBL/GenBank/DDBJ whole genome shotgun (WGS) entry which is preliminary data.</text>
</comment>
<accession>A0A431U681</accession>
<evidence type="ECO:0000256" key="3">
    <source>
        <dbReference type="ARBA" id="ARBA00023163"/>
    </source>
</evidence>